<sequence>MIIKFDDLTRRNIRYILFRLQTEATGGAKAKEEKTGIMKFVEKIREHFEEQDDFGGWEKFAKTWDVDDKSHLVAVKRNSSIQTEWNKILKDEAKELPIATVETSPAPSRDSTGKFVSKKKGFLGKLLS</sequence>
<dbReference type="EMBL" id="LCAE01000004">
    <property type="protein sequence ID" value="KKR87640.1"/>
    <property type="molecule type" value="Genomic_DNA"/>
</dbReference>
<organism evidence="1 2">
    <name type="scientific">Candidatus Woesebacteria bacterium GW2011_GWB1_41_10</name>
    <dbReference type="NCBI Taxonomy" id="1618577"/>
    <lineage>
        <taxon>Bacteria</taxon>
        <taxon>Candidatus Woeseibacteriota</taxon>
    </lineage>
</organism>
<name>A0A0G0WT86_9BACT</name>
<evidence type="ECO:0000313" key="2">
    <source>
        <dbReference type="Proteomes" id="UP000033858"/>
    </source>
</evidence>
<protein>
    <submittedName>
        <fullName evidence="1">Uncharacterized protein</fullName>
    </submittedName>
</protein>
<proteinExistence type="predicted"/>
<accession>A0A0G0WT86</accession>
<comment type="caution">
    <text evidence="1">The sequence shown here is derived from an EMBL/GenBank/DDBJ whole genome shotgun (WGS) entry which is preliminary data.</text>
</comment>
<dbReference type="AlphaFoldDB" id="A0A0G0WT86"/>
<evidence type="ECO:0000313" key="1">
    <source>
        <dbReference type="EMBL" id="KKR87640.1"/>
    </source>
</evidence>
<dbReference type="Proteomes" id="UP000033858">
    <property type="component" value="Unassembled WGS sequence"/>
</dbReference>
<reference evidence="1 2" key="1">
    <citation type="journal article" date="2015" name="Nature">
        <title>rRNA introns, odd ribosomes, and small enigmatic genomes across a large radiation of phyla.</title>
        <authorList>
            <person name="Brown C.T."/>
            <person name="Hug L.A."/>
            <person name="Thomas B.C."/>
            <person name="Sharon I."/>
            <person name="Castelle C.J."/>
            <person name="Singh A."/>
            <person name="Wilkins M.J."/>
            <person name="Williams K.H."/>
            <person name="Banfield J.F."/>
        </authorList>
    </citation>
    <scope>NUCLEOTIDE SEQUENCE [LARGE SCALE GENOMIC DNA]</scope>
</reference>
<gene>
    <name evidence="1" type="ORF">UU32_C0004G0005</name>
</gene>